<keyword evidence="2" id="KW-1185">Reference proteome</keyword>
<dbReference type="RefSeq" id="WP_151170106.1">
    <property type="nucleotide sequence ID" value="NZ_WACR01000013.1"/>
</dbReference>
<accession>A0A6N6M4D7</accession>
<dbReference type="PROSITE" id="PS51257">
    <property type="entry name" value="PROKAR_LIPOPROTEIN"/>
    <property type="match status" value="1"/>
</dbReference>
<protein>
    <recommendedName>
        <fullName evidence="3">Outer membrane protein assembly factor BamE</fullName>
    </recommendedName>
</protein>
<dbReference type="Proteomes" id="UP000435357">
    <property type="component" value="Unassembled WGS sequence"/>
</dbReference>
<reference evidence="1 2" key="1">
    <citation type="submission" date="2019-09" db="EMBL/GenBank/DDBJ databases">
        <title>Genomes of Cryomorphaceae.</title>
        <authorList>
            <person name="Bowman J.P."/>
        </authorList>
    </citation>
    <scope>NUCLEOTIDE SEQUENCE [LARGE SCALE GENOMIC DNA]</scope>
    <source>
        <strain evidence="1 2">KCTC 52047</strain>
    </source>
</reference>
<sequence length="147" mass="16929">MLKMLQLSKPRPAALLVLLAFISASCTLLMPKEKRQCYRTLKDFADKYWKFKDSLLIENEELFKVGRGGEGKINNCLKKMSKKDIKRLFGKPHEVSLKKSGTGHYLYFMMEDCKPISKAKYCIYYAFEFNSENQCTDISTGTVATEN</sequence>
<evidence type="ECO:0000313" key="1">
    <source>
        <dbReference type="EMBL" id="KAB1062051.1"/>
    </source>
</evidence>
<evidence type="ECO:0000313" key="2">
    <source>
        <dbReference type="Proteomes" id="UP000435357"/>
    </source>
</evidence>
<dbReference type="EMBL" id="WACR01000013">
    <property type="protein sequence ID" value="KAB1062051.1"/>
    <property type="molecule type" value="Genomic_DNA"/>
</dbReference>
<proteinExistence type="predicted"/>
<dbReference type="AlphaFoldDB" id="A0A6N6M4D7"/>
<evidence type="ECO:0008006" key="3">
    <source>
        <dbReference type="Google" id="ProtNLM"/>
    </source>
</evidence>
<comment type="caution">
    <text evidence="1">The sequence shown here is derived from an EMBL/GenBank/DDBJ whole genome shotgun (WGS) entry which is preliminary data.</text>
</comment>
<organism evidence="1 2">
    <name type="scientific">Salibacter halophilus</name>
    <dbReference type="NCBI Taxonomy" id="1803916"/>
    <lineage>
        <taxon>Bacteria</taxon>
        <taxon>Pseudomonadati</taxon>
        <taxon>Bacteroidota</taxon>
        <taxon>Flavobacteriia</taxon>
        <taxon>Flavobacteriales</taxon>
        <taxon>Salibacteraceae</taxon>
        <taxon>Salibacter</taxon>
    </lineage>
</organism>
<gene>
    <name evidence="1" type="ORF">F3059_13320</name>
</gene>
<name>A0A6N6M4D7_9FLAO</name>
<dbReference type="OrthoDB" id="332676at2"/>